<name>A0A239FQ80_9ACTN</name>
<sequence>MRVLTGRDELDAVDLAFDGAGAVGQGESGSDRDVVTAQTGHEGVQGRQVIGFHGVQPRSAVSRRRMAIVSGSFESSPTMTTLF</sequence>
<proteinExistence type="predicted"/>
<dbReference type="RefSeq" id="WP_244911622.1">
    <property type="nucleotide sequence ID" value="NZ_FZNR01000018.1"/>
</dbReference>
<evidence type="ECO:0000313" key="2">
    <source>
        <dbReference type="Proteomes" id="UP000198415"/>
    </source>
</evidence>
<accession>A0A239FQ80</accession>
<dbReference type="Proteomes" id="UP000198415">
    <property type="component" value="Unassembled WGS sequence"/>
</dbReference>
<gene>
    <name evidence="1" type="ORF">SAMN06264365_118169</name>
</gene>
<dbReference type="AlphaFoldDB" id="A0A239FQ80"/>
<dbReference type="EMBL" id="FZNR01000018">
    <property type="protein sequence ID" value="SNS58362.1"/>
    <property type="molecule type" value="Genomic_DNA"/>
</dbReference>
<organism evidence="1 2">
    <name type="scientific">Actinoplanes regularis</name>
    <dbReference type="NCBI Taxonomy" id="52697"/>
    <lineage>
        <taxon>Bacteria</taxon>
        <taxon>Bacillati</taxon>
        <taxon>Actinomycetota</taxon>
        <taxon>Actinomycetes</taxon>
        <taxon>Micromonosporales</taxon>
        <taxon>Micromonosporaceae</taxon>
        <taxon>Actinoplanes</taxon>
    </lineage>
</organism>
<evidence type="ECO:0000313" key="1">
    <source>
        <dbReference type="EMBL" id="SNS58362.1"/>
    </source>
</evidence>
<keyword evidence="2" id="KW-1185">Reference proteome</keyword>
<reference evidence="1 2" key="1">
    <citation type="submission" date="2017-06" db="EMBL/GenBank/DDBJ databases">
        <authorList>
            <person name="Kim H.J."/>
            <person name="Triplett B.A."/>
        </authorList>
    </citation>
    <scope>NUCLEOTIDE SEQUENCE [LARGE SCALE GENOMIC DNA]</scope>
    <source>
        <strain evidence="1 2">DSM 43151</strain>
    </source>
</reference>
<protein>
    <submittedName>
        <fullName evidence="1">Uncharacterized protein</fullName>
    </submittedName>
</protein>